<evidence type="ECO:0000313" key="4">
    <source>
        <dbReference type="Proteomes" id="UP000275199"/>
    </source>
</evidence>
<dbReference type="Pfam" id="PF01569">
    <property type="entry name" value="PAP2"/>
    <property type="match status" value="1"/>
</dbReference>
<accession>A0ABX9XJL8</accession>
<keyword evidence="4" id="KW-1185">Reference proteome</keyword>
<dbReference type="EMBL" id="RKKU01000005">
    <property type="protein sequence ID" value="ROZ86334.1"/>
    <property type="molecule type" value="Genomic_DNA"/>
</dbReference>
<reference evidence="3 4" key="1">
    <citation type="submission" date="2018-11" db="EMBL/GenBank/DDBJ databases">
        <authorList>
            <person name="Jang G.I."/>
            <person name="Hwang C.Y."/>
        </authorList>
    </citation>
    <scope>NUCLEOTIDE SEQUENCE [LARGE SCALE GENOMIC DNA]</scope>
    <source>
        <strain evidence="3 4">SSM26</strain>
    </source>
</reference>
<keyword evidence="1" id="KW-1133">Transmembrane helix</keyword>
<sequence length="248" mass="27953">MRSLNQTSRDFNFRLWFTLPLTVMALLLVLDPTPVDVAISNLFYEPGVGFIGRHSFFLEDILHDRAKQAVIVIGVLAIVGFLISLLPTRFRQYRRSLGYLVLAMALCTSLVTPLKRLTNVQCPWSLQQYGGDQVHTPLLSARPPSDKPGRCWPGGHASSGFSLLALFFMLRDRRPRAARVALIVALSLGTIFSIGRTMQGAHFMSHNLWTLLFDWCISLMCYRLILYRQPVLAARAVTVGEEVRHEPV</sequence>
<feature type="transmembrane region" description="Helical" evidence="1">
    <location>
        <begin position="66"/>
        <end position="85"/>
    </location>
</feature>
<feature type="transmembrane region" description="Helical" evidence="1">
    <location>
        <begin position="207"/>
        <end position="225"/>
    </location>
</feature>
<comment type="caution">
    <text evidence="3">The sequence shown here is derived from an EMBL/GenBank/DDBJ whole genome shotgun (WGS) entry which is preliminary data.</text>
</comment>
<dbReference type="InterPro" id="IPR000326">
    <property type="entry name" value="PAP2/HPO"/>
</dbReference>
<feature type="transmembrane region" description="Helical" evidence="1">
    <location>
        <begin position="177"/>
        <end position="195"/>
    </location>
</feature>
<evidence type="ECO:0000259" key="2">
    <source>
        <dbReference type="Pfam" id="PF01569"/>
    </source>
</evidence>
<dbReference type="InterPro" id="IPR036938">
    <property type="entry name" value="PAP2/HPO_sf"/>
</dbReference>
<keyword evidence="1" id="KW-0812">Transmembrane</keyword>
<organism evidence="3 4">
    <name type="scientific">Pseudomonas neustonica</name>
    <dbReference type="NCBI Taxonomy" id="2487346"/>
    <lineage>
        <taxon>Bacteria</taxon>
        <taxon>Pseudomonadati</taxon>
        <taxon>Pseudomonadota</taxon>
        <taxon>Gammaproteobacteria</taxon>
        <taxon>Pseudomonadales</taxon>
        <taxon>Pseudomonadaceae</taxon>
        <taxon>Pseudomonas</taxon>
    </lineage>
</organism>
<name>A0ABX9XJL8_9PSED</name>
<feature type="transmembrane region" description="Helical" evidence="1">
    <location>
        <begin position="97"/>
        <end position="114"/>
    </location>
</feature>
<dbReference type="CDD" id="cd03396">
    <property type="entry name" value="PAP2_like_6"/>
    <property type="match status" value="1"/>
</dbReference>
<gene>
    <name evidence="3" type="ORF">EF096_06240</name>
</gene>
<dbReference type="SUPFAM" id="SSF48317">
    <property type="entry name" value="Acid phosphatase/Vanadium-dependent haloperoxidase"/>
    <property type="match status" value="1"/>
</dbReference>
<evidence type="ECO:0000313" key="3">
    <source>
        <dbReference type="EMBL" id="ROZ86334.1"/>
    </source>
</evidence>
<dbReference type="Proteomes" id="UP000275199">
    <property type="component" value="Unassembled WGS sequence"/>
</dbReference>
<keyword evidence="1" id="KW-0472">Membrane</keyword>
<evidence type="ECO:0000256" key="1">
    <source>
        <dbReference type="SAM" id="Phobius"/>
    </source>
</evidence>
<proteinExistence type="predicted"/>
<feature type="transmembrane region" description="Helical" evidence="1">
    <location>
        <begin position="12"/>
        <end position="30"/>
    </location>
</feature>
<protein>
    <submittedName>
        <fullName evidence="3">Phosphatase PAP2 family protein</fullName>
    </submittedName>
</protein>
<feature type="transmembrane region" description="Helical" evidence="1">
    <location>
        <begin position="152"/>
        <end position="170"/>
    </location>
</feature>
<feature type="domain" description="Phosphatidic acid phosphatase type 2/haloperoxidase" evidence="2">
    <location>
        <begin position="98"/>
        <end position="228"/>
    </location>
</feature>
<dbReference type="RefSeq" id="WP_123888764.1">
    <property type="nucleotide sequence ID" value="NZ_RKKU01000005.1"/>
</dbReference>